<reference evidence="2 3" key="1">
    <citation type="journal article" date="2015" name="Genome Biol. Evol.">
        <title>Phylogenomic analyses indicate that early fungi evolved digesting cell walls of algal ancestors of land plants.</title>
        <authorList>
            <person name="Chang Y."/>
            <person name="Wang S."/>
            <person name="Sekimoto S."/>
            <person name="Aerts A.L."/>
            <person name="Choi C."/>
            <person name="Clum A."/>
            <person name="LaButti K.M."/>
            <person name="Lindquist E.A."/>
            <person name="Yee Ngan C."/>
            <person name="Ohm R.A."/>
            <person name="Salamov A.A."/>
            <person name="Grigoriev I.V."/>
            <person name="Spatafora J.W."/>
            <person name="Berbee M.L."/>
        </authorList>
    </citation>
    <scope>NUCLEOTIDE SEQUENCE [LARGE SCALE GENOMIC DNA]</scope>
    <source>
        <strain evidence="2 3">NRRL 28638</strain>
    </source>
</reference>
<keyword evidence="1" id="KW-1133">Transmembrane helix</keyword>
<keyword evidence="3" id="KW-1185">Reference proteome</keyword>
<evidence type="ECO:0000313" key="2">
    <source>
        <dbReference type="EMBL" id="KXN66337.1"/>
    </source>
</evidence>
<evidence type="ECO:0000256" key="1">
    <source>
        <dbReference type="SAM" id="Phobius"/>
    </source>
</evidence>
<name>A0A137NUB1_CONC2</name>
<keyword evidence="1" id="KW-0472">Membrane</keyword>
<dbReference type="AlphaFoldDB" id="A0A137NUB1"/>
<accession>A0A137NUB1</accession>
<dbReference type="EMBL" id="KQ964738">
    <property type="protein sequence ID" value="KXN66337.1"/>
    <property type="molecule type" value="Genomic_DNA"/>
</dbReference>
<feature type="transmembrane region" description="Helical" evidence="1">
    <location>
        <begin position="6"/>
        <end position="28"/>
    </location>
</feature>
<proteinExistence type="predicted"/>
<evidence type="ECO:0000313" key="3">
    <source>
        <dbReference type="Proteomes" id="UP000070444"/>
    </source>
</evidence>
<protein>
    <recommendedName>
        <fullName evidence="4">G-protein coupled receptors family 1 profile domain-containing protein</fullName>
    </recommendedName>
</protein>
<keyword evidence="1" id="KW-0812">Transmembrane</keyword>
<sequence>MLYLFPALYIIPCWIATYCYFCVGWAAYKRLNLMKQEAINNSDENLLSAIKKQKTKLSIQILFVFVIYNVNFSSSYVTWIMKFVSNYKRTILVDVIVVIQASSTAFINPIVTIIFQPDINNEFKYLG</sequence>
<dbReference type="OrthoDB" id="10053194at2759"/>
<dbReference type="Proteomes" id="UP000070444">
    <property type="component" value="Unassembled WGS sequence"/>
</dbReference>
<dbReference type="SUPFAM" id="SSF81321">
    <property type="entry name" value="Family A G protein-coupled receptor-like"/>
    <property type="match status" value="1"/>
</dbReference>
<organism evidence="2 3">
    <name type="scientific">Conidiobolus coronatus (strain ATCC 28846 / CBS 209.66 / NRRL 28638)</name>
    <name type="common">Delacroixia coronata</name>
    <dbReference type="NCBI Taxonomy" id="796925"/>
    <lineage>
        <taxon>Eukaryota</taxon>
        <taxon>Fungi</taxon>
        <taxon>Fungi incertae sedis</taxon>
        <taxon>Zoopagomycota</taxon>
        <taxon>Entomophthoromycotina</taxon>
        <taxon>Entomophthoromycetes</taxon>
        <taxon>Entomophthorales</taxon>
        <taxon>Ancylistaceae</taxon>
        <taxon>Conidiobolus</taxon>
    </lineage>
</organism>
<dbReference type="Gene3D" id="1.20.1070.10">
    <property type="entry name" value="Rhodopsin 7-helix transmembrane proteins"/>
    <property type="match status" value="1"/>
</dbReference>
<feature type="transmembrane region" description="Helical" evidence="1">
    <location>
        <begin position="57"/>
        <end position="79"/>
    </location>
</feature>
<evidence type="ECO:0008006" key="4">
    <source>
        <dbReference type="Google" id="ProtNLM"/>
    </source>
</evidence>
<gene>
    <name evidence="2" type="ORF">CONCODRAFT_11842</name>
</gene>
<feature type="transmembrane region" description="Helical" evidence="1">
    <location>
        <begin position="91"/>
        <end position="115"/>
    </location>
</feature>